<evidence type="ECO:0000313" key="4">
    <source>
        <dbReference type="Proteomes" id="UP000246077"/>
    </source>
</evidence>
<name>A0A317DX76_9PROT</name>
<accession>A0A317DX76</accession>
<sequence>MRSSGAGSRYRAAAALLLAGLAAACDLEAEFAPPAAVTTAAPAPPALPENPPPGSPLLDPGPSPLLAGPAVDDAPAAMTWGAPPLTLRPGSLALSAPVKAIARDEHGAETAPAGSAQLPFGIGFSLLPTGQAMMGVACGDQVGGVLTLTPGAAAPRRLRVACPDFITANVRFSNRIELLARQDSIDGVLVLTFEERRELRLYRDGAYANTTFSRTVGHARITGGAAGCSVRSLDGFSYRVLYKPGLEVMEETLKTVDPGKAAACRYNSAQG</sequence>
<dbReference type="AlphaFoldDB" id="A0A317DX76"/>
<feature type="signal peptide" evidence="2">
    <location>
        <begin position="1"/>
        <end position="24"/>
    </location>
</feature>
<evidence type="ECO:0000313" key="3">
    <source>
        <dbReference type="EMBL" id="PWR19062.1"/>
    </source>
</evidence>
<dbReference type="Proteomes" id="UP000246077">
    <property type="component" value="Unassembled WGS sequence"/>
</dbReference>
<dbReference type="RefSeq" id="WP_109922748.1">
    <property type="nucleotide sequence ID" value="NZ_QGLF01000005.1"/>
</dbReference>
<dbReference type="PROSITE" id="PS51257">
    <property type="entry name" value="PROKAR_LIPOPROTEIN"/>
    <property type="match status" value="1"/>
</dbReference>
<evidence type="ECO:0000256" key="1">
    <source>
        <dbReference type="SAM" id="MobiDB-lite"/>
    </source>
</evidence>
<dbReference type="EMBL" id="QGLF01000005">
    <property type="protein sequence ID" value="PWR19062.1"/>
    <property type="molecule type" value="Genomic_DNA"/>
</dbReference>
<reference evidence="4" key="1">
    <citation type="submission" date="2018-05" db="EMBL/GenBank/DDBJ databases">
        <title>Zavarzinia sp. HR-AS.</title>
        <authorList>
            <person name="Lee Y."/>
            <person name="Jeon C.O."/>
        </authorList>
    </citation>
    <scope>NUCLEOTIDE SEQUENCE [LARGE SCALE GENOMIC DNA]</scope>
    <source>
        <strain evidence="4">DSM 1231</strain>
    </source>
</reference>
<protein>
    <recommendedName>
        <fullName evidence="5">Lipoprotein</fullName>
    </recommendedName>
</protein>
<feature type="region of interest" description="Disordered" evidence="1">
    <location>
        <begin position="39"/>
        <end position="68"/>
    </location>
</feature>
<evidence type="ECO:0008006" key="5">
    <source>
        <dbReference type="Google" id="ProtNLM"/>
    </source>
</evidence>
<feature type="compositionally biased region" description="Pro residues" evidence="1">
    <location>
        <begin position="42"/>
        <end position="63"/>
    </location>
</feature>
<organism evidence="3 4">
    <name type="scientific">Zavarzinia compransoris</name>
    <dbReference type="NCBI Taxonomy" id="1264899"/>
    <lineage>
        <taxon>Bacteria</taxon>
        <taxon>Pseudomonadati</taxon>
        <taxon>Pseudomonadota</taxon>
        <taxon>Alphaproteobacteria</taxon>
        <taxon>Rhodospirillales</taxon>
        <taxon>Zavarziniaceae</taxon>
        <taxon>Zavarzinia</taxon>
    </lineage>
</organism>
<keyword evidence="4" id="KW-1185">Reference proteome</keyword>
<gene>
    <name evidence="3" type="ORF">DKG75_19070</name>
</gene>
<evidence type="ECO:0000256" key="2">
    <source>
        <dbReference type="SAM" id="SignalP"/>
    </source>
</evidence>
<comment type="caution">
    <text evidence="3">The sequence shown here is derived from an EMBL/GenBank/DDBJ whole genome shotgun (WGS) entry which is preliminary data.</text>
</comment>
<proteinExistence type="predicted"/>
<feature type="chain" id="PRO_5016344438" description="Lipoprotein" evidence="2">
    <location>
        <begin position="25"/>
        <end position="271"/>
    </location>
</feature>
<keyword evidence="2" id="KW-0732">Signal</keyword>